<organism evidence="10 11">
    <name type="scientific">Kangiella geojedonensis</name>
    <dbReference type="NCBI Taxonomy" id="914150"/>
    <lineage>
        <taxon>Bacteria</taxon>
        <taxon>Pseudomonadati</taxon>
        <taxon>Pseudomonadota</taxon>
        <taxon>Gammaproteobacteria</taxon>
        <taxon>Kangiellales</taxon>
        <taxon>Kangiellaceae</taxon>
        <taxon>Kangiella</taxon>
    </lineage>
</organism>
<keyword evidence="5 8" id="KW-1133">Transmembrane helix</keyword>
<sequence>MFSTLIKQLSTLIISLLGLTVLTFILSLQSDTPVHQFQSDHVVIQYFEYLQFLLNGDWGTSSIHKRSVLKDFLQHFPATVELIILAMLLAVTAGLGLGILSSTRRGGWLDNTLMTSSLMGYSMPIFWWGMLLVLLFSLTLGWTPVAGRIDFSYDIEPYTRFMLIDTLLHHNQYGFSAFLNALHHLILPAVTLSTIPMAIVARMTRSSLLAVLKSEYVRTARSKGISKQRIIWVHALRNALQPILTISGVQISIIMSGVIITEYIFAWPGIGKWLLEAVSRRDFASIQGGVLALSIIVIAFNLALDFISIYLNPRLRRPS</sequence>
<feature type="domain" description="ABC transmembrane type-1" evidence="9">
    <location>
        <begin position="76"/>
        <end position="308"/>
    </location>
</feature>
<proteinExistence type="inferred from homology"/>
<name>A0A0F6TPN4_9GAMM</name>
<feature type="transmembrane region" description="Helical" evidence="8">
    <location>
        <begin position="181"/>
        <end position="201"/>
    </location>
</feature>
<dbReference type="InterPro" id="IPR035906">
    <property type="entry name" value="MetI-like_sf"/>
</dbReference>
<dbReference type="KEGG" id="kge:TQ33_0594"/>
<comment type="similarity">
    <text evidence="7">Belongs to the binding-protein-dependent transport system permease family. OppBC subfamily.</text>
</comment>
<keyword evidence="3" id="KW-1003">Cell membrane</keyword>
<dbReference type="PANTHER" id="PTHR43163:SF6">
    <property type="entry name" value="DIPEPTIDE TRANSPORT SYSTEM PERMEASE PROTEIN DPPB-RELATED"/>
    <property type="match status" value="1"/>
</dbReference>
<feature type="transmembrane region" description="Helical" evidence="8">
    <location>
        <begin position="243"/>
        <end position="266"/>
    </location>
</feature>
<reference evidence="10 11" key="1">
    <citation type="submission" date="2015-02" db="EMBL/GenBank/DDBJ databases">
        <title>Complete genome sequence of Kangiella geojedonensis strain YCS-5T.</title>
        <authorList>
            <person name="Kim K.M."/>
        </authorList>
    </citation>
    <scope>NUCLEOTIDE SEQUENCE [LARGE SCALE GENOMIC DNA]</scope>
    <source>
        <strain evidence="10 11">YCS-5</strain>
    </source>
</reference>
<keyword evidence="11" id="KW-1185">Reference proteome</keyword>
<dbReference type="PATRIC" id="fig|914150.5.peg.604"/>
<keyword evidence="2 8" id="KW-0813">Transport</keyword>
<dbReference type="Pfam" id="PF00528">
    <property type="entry name" value="BPD_transp_1"/>
    <property type="match status" value="1"/>
</dbReference>
<evidence type="ECO:0000256" key="1">
    <source>
        <dbReference type="ARBA" id="ARBA00004651"/>
    </source>
</evidence>
<dbReference type="AlphaFoldDB" id="A0A0F6TPN4"/>
<evidence type="ECO:0000256" key="7">
    <source>
        <dbReference type="ARBA" id="ARBA00024202"/>
    </source>
</evidence>
<dbReference type="CDD" id="cd06261">
    <property type="entry name" value="TM_PBP2"/>
    <property type="match status" value="1"/>
</dbReference>
<feature type="transmembrane region" description="Helical" evidence="8">
    <location>
        <begin position="121"/>
        <end position="142"/>
    </location>
</feature>
<evidence type="ECO:0000256" key="4">
    <source>
        <dbReference type="ARBA" id="ARBA00022692"/>
    </source>
</evidence>
<dbReference type="EMBL" id="CP010975">
    <property type="protein sequence ID" value="AKE51574.1"/>
    <property type="molecule type" value="Genomic_DNA"/>
</dbReference>
<accession>A0A0F6TPN4</accession>
<dbReference type="GO" id="GO:0071916">
    <property type="term" value="F:dipeptide transmembrane transporter activity"/>
    <property type="evidence" value="ECO:0007669"/>
    <property type="project" value="TreeGrafter"/>
</dbReference>
<dbReference type="Gene3D" id="1.10.3720.10">
    <property type="entry name" value="MetI-like"/>
    <property type="match status" value="1"/>
</dbReference>
<evidence type="ECO:0000256" key="3">
    <source>
        <dbReference type="ARBA" id="ARBA00022475"/>
    </source>
</evidence>
<keyword evidence="6 8" id="KW-0472">Membrane</keyword>
<evidence type="ECO:0000313" key="10">
    <source>
        <dbReference type="EMBL" id="AKE51574.1"/>
    </source>
</evidence>
<comment type="subcellular location">
    <subcellularLocation>
        <location evidence="1 8">Cell membrane</location>
        <topology evidence="1 8">Multi-pass membrane protein</topology>
    </subcellularLocation>
</comment>
<evidence type="ECO:0000256" key="5">
    <source>
        <dbReference type="ARBA" id="ARBA00022989"/>
    </source>
</evidence>
<dbReference type="HOGENOM" id="CLU_036879_0_0_6"/>
<keyword evidence="4 8" id="KW-0812">Transmembrane</keyword>
<dbReference type="Proteomes" id="UP000034071">
    <property type="component" value="Chromosome"/>
</dbReference>
<dbReference type="OrthoDB" id="9805855at2"/>
<dbReference type="STRING" id="914150.TQ33_0594"/>
<evidence type="ECO:0000256" key="6">
    <source>
        <dbReference type="ARBA" id="ARBA00023136"/>
    </source>
</evidence>
<evidence type="ECO:0000256" key="8">
    <source>
        <dbReference type="RuleBase" id="RU363032"/>
    </source>
</evidence>
<protein>
    <submittedName>
        <fullName evidence="10">Peptide ABC transporter permease</fullName>
    </submittedName>
</protein>
<dbReference type="PROSITE" id="PS50928">
    <property type="entry name" value="ABC_TM1"/>
    <property type="match status" value="1"/>
</dbReference>
<feature type="transmembrane region" description="Helical" evidence="8">
    <location>
        <begin position="286"/>
        <end position="311"/>
    </location>
</feature>
<dbReference type="PANTHER" id="PTHR43163">
    <property type="entry name" value="DIPEPTIDE TRANSPORT SYSTEM PERMEASE PROTEIN DPPB-RELATED"/>
    <property type="match status" value="1"/>
</dbReference>
<dbReference type="InterPro" id="IPR000515">
    <property type="entry name" value="MetI-like"/>
</dbReference>
<evidence type="ECO:0000313" key="11">
    <source>
        <dbReference type="Proteomes" id="UP000034071"/>
    </source>
</evidence>
<evidence type="ECO:0000259" key="9">
    <source>
        <dbReference type="PROSITE" id="PS50928"/>
    </source>
</evidence>
<evidence type="ECO:0000256" key="2">
    <source>
        <dbReference type="ARBA" id="ARBA00022448"/>
    </source>
</evidence>
<feature type="transmembrane region" description="Helical" evidence="8">
    <location>
        <begin position="82"/>
        <end position="100"/>
    </location>
</feature>
<dbReference type="RefSeq" id="WP_046560747.1">
    <property type="nucleotide sequence ID" value="NZ_CP010975.1"/>
</dbReference>
<dbReference type="GO" id="GO:0005886">
    <property type="term" value="C:plasma membrane"/>
    <property type="evidence" value="ECO:0007669"/>
    <property type="project" value="UniProtKB-SubCell"/>
</dbReference>
<gene>
    <name evidence="10" type="ORF">TQ33_0594</name>
</gene>
<feature type="transmembrane region" description="Helical" evidence="8">
    <location>
        <begin position="12"/>
        <end position="30"/>
    </location>
</feature>
<dbReference type="SUPFAM" id="SSF161098">
    <property type="entry name" value="MetI-like"/>
    <property type="match status" value="1"/>
</dbReference>